<gene>
    <name evidence="1" type="ORF">HMPREF0476_1630</name>
</gene>
<name>F5S8U7_KINKI</name>
<sequence length="79" mass="8851">MVEADFHVQPPQQVFGRLAIFVFHRVRQHAARARHRFGLAADDKTDTFALIGKLNADLPAKLAAFVREMVRIKAVIKGA</sequence>
<dbReference type="AlphaFoldDB" id="F5S8U7"/>
<protein>
    <submittedName>
        <fullName evidence="1">Uncharacterized protein</fullName>
    </submittedName>
</protein>
<accession>F5S8U7</accession>
<reference evidence="1 2" key="1">
    <citation type="submission" date="2011-04" db="EMBL/GenBank/DDBJ databases">
        <authorList>
            <person name="Muzny D."/>
            <person name="Qin X."/>
            <person name="Deng J."/>
            <person name="Jiang H."/>
            <person name="Liu Y."/>
            <person name="Qu J."/>
            <person name="Song X.-Z."/>
            <person name="Zhang L."/>
            <person name="Thornton R."/>
            <person name="Coyle M."/>
            <person name="Francisco L."/>
            <person name="Jackson L."/>
            <person name="Javaid M."/>
            <person name="Korchina V."/>
            <person name="Kovar C."/>
            <person name="Mata R."/>
            <person name="Mathew T."/>
            <person name="Ngo R."/>
            <person name="Nguyen L."/>
            <person name="Nguyen N."/>
            <person name="Okwuonu G."/>
            <person name="Ongeri F."/>
            <person name="Pham C."/>
            <person name="Simmons D."/>
            <person name="Wilczek-Boney K."/>
            <person name="Hale W."/>
            <person name="Jakkamsetti A."/>
            <person name="Pham P."/>
            <person name="Ruth R."/>
            <person name="San Lucas F."/>
            <person name="Warren J."/>
            <person name="Zhang J."/>
            <person name="Zhao Z."/>
            <person name="Zhou C."/>
            <person name="Zhu D."/>
            <person name="Lee S."/>
            <person name="Bess C."/>
            <person name="Blankenburg K."/>
            <person name="Forbes L."/>
            <person name="Fu Q."/>
            <person name="Gubbala S."/>
            <person name="Hirani K."/>
            <person name="Jayaseelan J.C."/>
            <person name="Lara F."/>
            <person name="Munidasa M."/>
            <person name="Palculict T."/>
            <person name="Patil S."/>
            <person name="Pu L.-L."/>
            <person name="Saada N."/>
            <person name="Tang L."/>
            <person name="Weissenberger G."/>
            <person name="Zhu Y."/>
            <person name="Hemphill L."/>
            <person name="Shang Y."/>
            <person name="Youmans B."/>
            <person name="Ayvaz T."/>
            <person name="Ross M."/>
            <person name="Santibanez J."/>
            <person name="Aqrawi P."/>
            <person name="Gross S."/>
            <person name="Joshi V."/>
            <person name="Fowler G."/>
            <person name="Nazareth L."/>
            <person name="Reid J."/>
            <person name="Worley K."/>
            <person name="Petrosino J."/>
            <person name="Highlander S."/>
            <person name="Gibbs R."/>
        </authorList>
    </citation>
    <scope>NUCLEOTIDE SEQUENCE [LARGE SCALE GENOMIC DNA]</scope>
    <source>
        <strain evidence="1 2">ATCC 23330</strain>
    </source>
</reference>
<keyword evidence="2" id="KW-1185">Reference proteome</keyword>
<evidence type="ECO:0000313" key="1">
    <source>
        <dbReference type="EMBL" id="EGK07923.1"/>
    </source>
</evidence>
<comment type="caution">
    <text evidence="1">The sequence shown here is derived from an EMBL/GenBank/DDBJ whole genome shotgun (WGS) entry which is preliminary data.</text>
</comment>
<organism evidence="1 2">
    <name type="scientific">Kingella kingae ATCC 23330</name>
    <dbReference type="NCBI Taxonomy" id="887327"/>
    <lineage>
        <taxon>Bacteria</taxon>
        <taxon>Pseudomonadati</taxon>
        <taxon>Pseudomonadota</taxon>
        <taxon>Betaproteobacteria</taxon>
        <taxon>Neisseriales</taxon>
        <taxon>Neisseriaceae</taxon>
        <taxon>Kingella</taxon>
    </lineage>
</organism>
<dbReference type="HOGENOM" id="CLU_2601351_0_0_4"/>
<evidence type="ECO:0000313" key="2">
    <source>
        <dbReference type="Proteomes" id="UP000004207"/>
    </source>
</evidence>
<dbReference type="Proteomes" id="UP000004207">
    <property type="component" value="Unassembled WGS sequence"/>
</dbReference>
<dbReference type="EMBL" id="AFHS01000052">
    <property type="protein sequence ID" value="EGK07923.1"/>
    <property type="molecule type" value="Genomic_DNA"/>
</dbReference>
<proteinExistence type="predicted"/>